<dbReference type="EMBL" id="JBGBZN010000002">
    <property type="protein sequence ID" value="MEY9468285.1"/>
    <property type="molecule type" value="Genomic_DNA"/>
</dbReference>
<evidence type="ECO:0000313" key="2">
    <source>
        <dbReference type="Proteomes" id="UP001565474"/>
    </source>
</evidence>
<reference evidence="1 2" key="1">
    <citation type="submission" date="2024-07" db="EMBL/GenBank/DDBJ databases">
        <title>Genomic Encyclopedia of Type Strains, Phase V (KMG-V): Genome sequencing to study the core and pangenomes of soil and plant-associated prokaryotes.</title>
        <authorList>
            <person name="Whitman W."/>
        </authorList>
    </citation>
    <scope>NUCLEOTIDE SEQUENCE [LARGE SCALE GENOMIC DNA]</scope>
    <source>
        <strain evidence="1 2">USDA 222</strain>
    </source>
</reference>
<organism evidence="1 2">
    <name type="scientific">Bradyrhizobium yuanmingense</name>
    <dbReference type="NCBI Taxonomy" id="108015"/>
    <lineage>
        <taxon>Bacteria</taxon>
        <taxon>Pseudomonadati</taxon>
        <taxon>Pseudomonadota</taxon>
        <taxon>Alphaproteobacteria</taxon>
        <taxon>Hyphomicrobiales</taxon>
        <taxon>Nitrobacteraceae</taxon>
        <taxon>Bradyrhizobium</taxon>
    </lineage>
</organism>
<gene>
    <name evidence="1" type="ORF">ABH992_000684</name>
</gene>
<name>A0ABV4G8Q4_9BRAD</name>
<comment type="caution">
    <text evidence="1">The sequence shown here is derived from an EMBL/GenBank/DDBJ whole genome shotgun (WGS) entry which is preliminary data.</text>
</comment>
<proteinExistence type="predicted"/>
<accession>A0ABV4G8Q4</accession>
<evidence type="ECO:0000313" key="1">
    <source>
        <dbReference type="EMBL" id="MEY9468285.1"/>
    </source>
</evidence>
<protein>
    <submittedName>
        <fullName evidence="1">Uncharacterized protein</fullName>
    </submittedName>
</protein>
<sequence>MNEAARIEKRGFARSYLQRLVAVVERAVQGAGYGLEKAAVVQCVSVAGLELQRLFEVAHGAVEIAFAFV</sequence>
<dbReference type="Proteomes" id="UP001565474">
    <property type="component" value="Unassembled WGS sequence"/>
</dbReference>
<keyword evidence="2" id="KW-1185">Reference proteome</keyword>